<reference evidence="1 2" key="1">
    <citation type="journal article" date="2015" name="Sci. Rep.">
        <title>Unraveling adaptation of Pontibacter korlensis to radiation and infertility in desert through complete genome and comparative transcriptomic analysis.</title>
        <authorList>
            <person name="Dai J."/>
            <person name="Dai W."/>
            <person name="Qiu C."/>
            <person name="Yang Z."/>
            <person name="Zhang Y."/>
            <person name="Zhou M."/>
            <person name="Zhang L."/>
            <person name="Fang C."/>
            <person name="Gao Q."/>
            <person name="Yang Q."/>
            <person name="Li X."/>
            <person name="Wang Z."/>
            <person name="Wang Z."/>
            <person name="Jia Z."/>
            <person name="Chen X."/>
        </authorList>
    </citation>
    <scope>NUCLEOTIDE SEQUENCE [LARGE SCALE GENOMIC DNA]</scope>
    <source>
        <strain evidence="1 2">X14-1T</strain>
    </source>
</reference>
<proteinExistence type="predicted"/>
<dbReference type="OrthoDB" id="853570at2"/>
<protein>
    <submittedName>
        <fullName evidence="1">Uncharacterized protein</fullName>
    </submittedName>
</protein>
<keyword evidence="2" id="KW-1185">Reference proteome</keyword>
<evidence type="ECO:0000313" key="1">
    <source>
        <dbReference type="EMBL" id="AKD05859.1"/>
    </source>
</evidence>
<organism evidence="1 2">
    <name type="scientific">Pontibacter korlensis</name>
    <dbReference type="NCBI Taxonomy" id="400092"/>
    <lineage>
        <taxon>Bacteria</taxon>
        <taxon>Pseudomonadati</taxon>
        <taxon>Bacteroidota</taxon>
        <taxon>Cytophagia</taxon>
        <taxon>Cytophagales</taxon>
        <taxon>Hymenobacteraceae</taxon>
        <taxon>Pontibacter</taxon>
    </lineage>
</organism>
<dbReference type="AlphaFoldDB" id="A0A0E3ZI33"/>
<dbReference type="PROSITE" id="PS51257">
    <property type="entry name" value="PROKAR_LIPOPROTEIN"/>
    <property type="match status" value="1"/>
</dbReference>
<dbReference type="RefSeq" id="WP_046314702.1">
    <property type="nucleotide sequence ID" value="NZ_CBCSCY010000039.1"/>
</dbReference>
<name>A0A0E3ZI33_9BACT</name>
<accession>A0A0E3ZI33</accession>
<dbReference type="Proteomes" id="UP000033109">
    <property type="component" value="Chromosome"/>
</dbReference>
<gene>
    <name evidence="1" type="ORF">PKOR_20350</name>
</gene>
<sequence length="84" mass="9365">MKKILYVAIVLFAASCSERNGVQGAFENIVETGTNMALDSLQNIADKELQRHTGVDWLTTKIRSADTINVEREAKRALIEQLSE</sequence>
<dbReference type="EMBL" id="CP009621">
    <property type="protein sequence ID" value="AKD05859.1"/>
    <property type="molecule type" value="Genomic_DNA"/>
</dbReference>
<evidence type="ECO:0000313" key="2">
    <source>
        <dbReference type="Proteomes" id="UP000033109"/>
    </source>
</evidence>
<dbReference type="PATRIC" id="fig|400092.3.peg.4465"/>
<dbReference type="KEGG" id="pko:PKOR_20350"/>
<dbReference type="HOGENOM" id="CLU_2524707_0_0_10"/>